<dbReference type="EMBL" id="JAVFHQ010000025">
    <property type="protein sequence ID" value="KAK4544399.1"/>
    <property type="molecule type" value="Genomic_DNA"/>
</dbReference>
<evidence type="ECO:0000259" key="2">
    <source>
        <dbReference type="Pfam" id="PF25484"/>
    </source>
</evidence>
<gene>
    <name evidence="3" type="ORF">LTR36_004290</name>
</gene>
<accession>A0AAV9JHN8</accession>
<evidence type="ECO:0000256" key="1">
    <source>
        <dbReference type="SAM" id="SignalP"/>
    </source>
</evidence>
<dbReference type="Pfam" id="PF25484">
    <property type="entry name" value="DUF7907"/>
    <property type="match status" value="1"/>
</dbReference>
<dbReference type="Proteomes" id="UP001324427">
    <property type="component" value="Unassembled WGS sequence"/>
</dbReference>
<keyword evidence="4" id="KW-1185">Reference proteome</keyword>
<protein>
    <recommendedName>
        <fullName evidence="2">DUF7907 domain-containing protein</fullName>
    </recommendedName>
</protein>
<reference evidence="3 4" key="1">
    <citation type="submission" date="2021-11" db="EMBL/GenBank/DDBJ databases">
        <title>Black yeast isolated from Biological Soil Crust.</title>
        <authorList>
            <person name="Kurbessoian T."/>
        </authorList>
    </citation>
    <scope>NUCLEOTIDE SEQUENCE [LARGE SCALE GENOMIC DNA]</scope>
    <source>
        <strain evidence="3 4">CCFEE 5522</strain>
    </source>
</reference>
<keyword evidence="1" id="KW-0732">Signal</keyword>
<evidence type="ECO:0000313" key="4">
    <source>
        <dbReference type="Proteomes" id="UP001324427"/>
    </source>
</evidence>
<feature type="chain" id="PRO_5043608853" description="DUF7907 domain-containing protein" evidence="1">
    <location>
        <begin position="20"/>
        <end position="195"/>
    </location>
</feature>
<proteinExistence type="predicted"/>
<name>A0AAV9JHN8_9PEZI</name>
<feature type="domain" description="DUF7907" evidence="2">
    <location>
        <begin position="27"/>
        <end position="194"/>
    </location>
</feature>
<evidence type="ECO:0000313" key="3">
    <source>
        <dbReference type="EMBL" id="KAK4544399.1"/>
    </source>
</evidence>
<comment type="caution">
    <text evidence="3">The sequence shown here is derived from an EMBL/GenBank/DDBJ whole genome shotgun (WGS) entry which is preliminary data.</text>
</comment>
<dbReference type="AlphaFoldDB" id="A0AAV9JHN8"/>
<dbReference type="InterPro" id="IPR057229">
    <property type="entry name" value="DUF7907"/>
</dbReference>
<organism evidence="3 4">
    <name type="scientific">Oleoguttula mirabilis</name>
    <dbReference type="NCBI Taxonomy" id="1507867"/>
    <lineage>
        <taxon>Eukaryota</taxon>
        <taxon>Fungi</taxon>
        <taxon>Dikarya</taxon>
        <taxon>Ascomycota</taxon>
        <taxon>Pezizomycotina</taxon>
        <taxon>Dothideomycetes</taxon>
        <taxon>Dothideomycetidae</taxon>
        <taxon>Mycosphaerellales</taxon>
        <taxon>Teratosphaeriaceae</taxon>
        <taxon>Oleoguttula</taxon>
    </lineage>
</organism>
<feature type="signal peptide" evidence="1">
    <location>
        <begin position="1"/>
        <end position="19"/>
    </location>
</feature>
<sequence length="195" mass="21518">MQLLATILVSIALLTSASAQFTGLNTSREYNIRTCLKPGQPGKARFDNLWLDDYHTGAGLSDAVFFPTRTNVTAAGYLYPTNQTSAAGQKYYYQAFNLGNPFPWQLVMAFNTNFYAAWQPVRVNAGLGGGDTTGESSGFFLNSTGLQYGGAEGGFDGWLVCNWWHEMPQLFFRITGYGDFTPLSCADVYLMPEYI</sequence>